<dbReference type="PANTHER" id="PTHR42663">
    <property type="entry name" value="HYDROLASE C777.06C-RELATED-RELATED"/>
    <property type="match status" value="1"/>
</dbReference>
<evidence type="ECO:0000259" key="1">
    <source>
        <dbReference type="SMART" id="SM00849"/>
    </source>
</evidence>
<dbReference type="RefSeq" id="WP_089214595.1">
    <property type="nucleotide sequence ID" value="NZ_CP076394.1"/>
</dbReference>
<keyword evidence="3" id="KW-1185">Reference proteome</keyword>
<dbReference type="AlphaFoldDB" id="A0A239EIS3"/>
<dbReference type="Gene3D" id="3.60.15.10">
    <property type="entry name" value="Ribonuclease Z/Hydroxyacylglutathione hydrolase-like"/>
    <property type="match status" value="1"/>
</dbReference>
<protein>
    <submittedName>
        <fullName evidence="2">Phosphoribosyl 1,2-cyclic phosphate phosphodiesterase</fullName>
    </submittedName>
</protein>
<dbReference type="OrthoDB" id="9781189at2"/>
<accession>A0A239EIS3</accession>
<dbReference type="Proteomes" id="UP000198339">
    <property type="component" value="Unassembled WGS sequence"/>
</dbReference>
<evidence type="ECO:0000313" key="2">
    <source>
        <dbReference type="EMBL" id="SNS43802.1"/>
    </source>
</evidence>
<evidence type="ECO:0000313" key="3">
    <source>
        <dbReference type="Proteomes" id="UP000198339"/>
    </source>
</evidence>
<gene>
    <name evidence="2" type="ORF">SAMN06295955_101768</name>
</gene>
<feature type="domain" description="Metallo-beta-lactamase" evidence="1">
    <location>
        <begin position="34"/>
        <end position="226"/>
    </location>
</feature>
<reference evidence="2 3" key="1">
    <citation type="submission" date="2017-06" db="EMBL/GenBank/DDBJ databases">
        <authorList>
            <person name="Kim H.J."/>
            <person name="Triplett B.A."/>
        </authorList>
    </citation>
    <scope>NUCLEOTIDE SEQUENCE [LARGE SCALE GENOMIC DNA]</scope>
    <source>
        <strain evidence="2 3">DS15</strain>
    </source>
</reference>
<dbReference type="Pfam" id="PF12706">
    <property type="entry name" value="Lactamase_B_2"/>
    <property type="match status" value="1"/>
</dbReference>
<dbReference type="SUPFAM" id="SSF56281">
    <property type="entry name" value="Metallo-hydrolase/oxidoreductase"/>
    <property type="match status" value="1"/>
</dbReference>
<sequence>MKVRILGCGTSSGVPRIGNDWGACDPDNPRNLRSRASILVSLGGYRLLVDTSPDMRMQLLDARVGEVDAVIWTHEHADHCHGLDDLRQIMHLRHGSPVPAYARDHVLETLKWRFTYAFAGNAGYPASIDPIELRDHQSIGPIEVSAIDMPHGPILASGLIFSDGAHRVGYATDFSRFTDDMVEFFQGVDLFVIDALRRYPHPTHPHLAMTLEALAQVGHPRAIITHMDNTMDYDDLAGELPPGVEPGYDGLEVQL</sequence>
<dbReference type="EMBL" id="FZPA01000001">
    <property type="protein sequence ID" value="SNS43802.1"/>
    <property type="molecule type" value="Genomic_DNA"/>
</dbReference>
<dbReference type="SMART" id="SM00849">
    <property type="entry name" value="Lactamase_B"/>
    <property type="match status" value="1"/>
</dbReference>
<proteinExistence type="predicted"/>
<name>A0A239EIS3_9SPHN</name>
<dbReference type="CDD" id="cd16279">
    <property type="entry name" value="metallo-hydrolase-like_MBL-fold"/>
    <property type="match status" value="1"/>
</dbReference>
<organism evidence="2 3">
    <name type="scientific">Sphingopyxis indica</name>
    <dbReference type="NCBI Taxonomy" id="436663"/>
    <lineage>
        <taxon>Bacteria</taxon>
        <taxon>Pseudomonadati</taxon>
        <taxon>Pseudomonadota</taxon>
        <taxon>Alphaproteobacteria</taxon>
        <taxon>Sphingomonadales</taxon>
        <taxon>Sphingomonadaceae</taxon>
        <taxon>Sphingopyxis</taxon>
    </lineage>
</organism>
<dbReference type="InterPro" id="IPR001279">
    <property type="entry name" value="Metallo-B-lactamas"/>
</dbReference>
<dbReference type="InterPro" id="IPR036866">
    <property type="entry name" value="RibonucZ/Hydroxyglut_hydro"/>
</dbReference>
<dbReference type="PANTHER" id="PTHR42663:SF6">
    <property type="entry name" value="HYDROLASE C777.06C-RELATED"/>
    <property type="match status" value="1"/>
</dbReference>